<gene>
    <name evidence="1" type="ORF">A1507_19870</name>
</gene>
<dbReference type="OrthoDB" id="6169037at2"/>
<dbReference type="RefSeq" id="WP_064042227.1">
    <property type="nucleotide sequence ID" value="NZ_LUUJ01000117.1"/>
</dbReference>
<name>A0A177N1E9_9GAMM</name>
<proteinExistence type="predicted"/>
<sequence>MFQIAGQSDQIKYPVKVQFTEESGKTATKTFTAHFPRLPQSEIDDLVSRAKPADSANPLGVDDRLTDDELARKILIGWDDVTDDQGQPVEFSPAMRDKLLDIHPVRPSVIAAWFEQITGGKRKN</sequence>
<reference evidence="1 2" key="1">
    <citation type="submission" date="2016-03" db="EMBL/GenBank/DDBJ databases">
        <authorList>
            <person name="Ploux O."/>
        </authorList>
    </citation>
    <scope>NUCLEOTIDE SEQUENCE [LARGE SCALE GENOMIC DNA]</scope>
    <source>
        <strain evidence="1 2">R-45378</strain>
    </source>
</reference>
<evidence type="ECO:0000313" key="2">
    <source>
        <dbReference type="Proteomes" id="UP000077857"/>
    </source>
</evidence>
<accession>A0A177N1E9</accession>
<evidence type="ECO:0008006" key="3">
    <source>
        <dbReference type="Google" id="ProtNLM"/>
    </source>
</evidence>
<comment type="caution">
    <text evidence="1">The sequence shown here is derived from an EMBL/GenBank/DDBJ whole genome shotgun (WGS) entry which is preliminary data.</text>
</comment>
<dbReference type="EMBL" id="LUUJ01000117">
    <property type="protein sequence ID" value="OAI11788.1"/>
    <property type="molecule type" value="Genomic_DNA"/>
</dbReference>
<organism evidence="1 2">
    <name type="scientific">Methylomonas koyamae</name>
    <dbReference type="NCBI Taxonomy" id="702114"/>
    <lineage>
        <taxon>Bacteria</taxon>
        <taxon>Pseudomonadati</taxon>
        <taxon>Pseudomonadota</taxon>
        <taxon>Gammaproteobacteria</taxon>
        <taxon>Methylococcales</taxon>
        <taxon>Methylococcaceae</taxon>
        <taxon>Methylomonas</taxon>
    </lineage>
</organism>
<dbReference type="AlphaFoldDB" id="A0A177N1E9"/>
<dbReference type="Proteomes" id="UP000077857">
    <property type="component" value="Unassembled WGS sequence"/>
</dbReference>
<evidence type="ECO:0000313" key="1">
    <source>
        <dbReference type="EMBL" id="OAI11788.1"/>
    </source>
</evidence>
<protein>
    <recommendedName>
        <fullName evidence="3">Tail assembly chaperone</fullName>
    </recommendedName>
</protein>